<keyword evidence="1" id="KW-0472">Membrane</keyword>
<dbReference type="AlphaFoldDB" id="A0A430K0T6"/>
<proteinExistence type="predicted"/>
<protein>
    <submittedName>
        <fullName evidence="2">Helix-hairpin-helix domain-containing protein</fullName>
    </submittedName>
</protein>
<dbReference type="EMBL" id="RQPJ01000015">
    <property type="protein sequence ID" value="RTE52586.1"/>
    <property type="molecule type" value="Genomic_DNA"/>
</dbReference>
<organism evidence="2 3">
    <name type="scientific">Arenibacter aquaticus</name>
    <dbReference type="NCBI Taxonomy" id="2489054"/>
    <lineage>
        <taxon>Bacteria</taxon>
        <taxon>Pseudomonadati</taxon>
        <taxon>Bacteroidota</taxon>
        <taxon>Flavobacteriia</taxon>
        <taxon>Flavobacteriales</taxon>
        <taxon>Flavobacteriaceae</taxon>
        <taxon>Arenibacter</taxon>
    </lineage>
</organism>
<dbReference type="PANTHER" id="PTHR21180">
    <property type="entry name" value="ENDONUCLEASE/EXONUCLEASE/PHOSPHATASE FAMILY DOMAIN-CONTAINING PROTEIN 1"/>
    <property type="match status" value="1"/>
</dbReference>
<keyword evidence="1" id="KW-1133">Transmembrane helix</keyword>
<dbReference type="InterPro" id="IPR051675">
    <property type="entry name" value="Endo/Exo/Phosphatase_dom_1"/>
</dbReference>
<dbReference type="GO" id="GO:0015628">
    <property type="term" value="P:protein secretion by the type II secretion system"/>
    <property type="evidence" value="ECO:0007669"/>
    <property type="project" value="TreeGrafter"/>
</dbReference>
<dbReference type="PANTHER" id="PTHR21180:SF32">
    <property type="entry name" value="ENDONUCLEASE_EXONUCLEASE_PHOSPHATASE FAMILY DOMAIN-CONTAINING PROTEIN 1"/>
    <property type="match status" value="1"/>
</dbReference>
<evidence type="ECO:0000313" key="3">
    <source>
        <dbReference type="Proteomes" id="UP000267585"/>
    </source>
</evidence>
<dbReference type="OrthoDB" id="981124at2"/>
<dbReference type="InterPro" id="IPR010994">
    <property type="entry name" value="RuvA_2-like"/>
</dbReference>
<dbReference type="Pfam" id="PF12836">
    <property type="entry name" value="HHH_3"/>
    <property type="match status" value="2"/>
</dbReference>
<feature type="transmembrane region" description="Helical" evidence="1">
    <location>
        <begin position="20"/>
        <end position="40"/>
    </location>
</feature>
<dbReference type="RefSeq" id="WP_126163215.1">
    <property type="nucleotide sequence ID" value="NZ_RQPJ01000015.1"/>
</dbReference>
<keyword evidence="3" id="KW-1185">Reference proteome</keyword>
<name>A0A430K0T6_9FLAO</name>
<accession>A0A430K0T6</accession>
<evidence type="ECO:0000256" key="1">
    <source>
        <dbReference type="SAM" id="Phobius"/>
    </source>
</evidence>
<dbReference type="SUPFAM" id="SSF47781">
    <property type="entry name" value="RuvA domain 2-like"/>
    <property type="match status" value="2"/>
</dbReference>
<keyword evidence="1" id="KW-0812">Transmembrane</keyword>
<dbReference type="GO" id="GO:0015627">
    <property type="term" value="C:type II protein secretion system complex"/>
    <property type="evidence" value="ECO:0007669"/>
    <property type="project" value="TreeGrafter"/>
</dbReference>
<gene>
    <name evidence="2" type="ORF">EHW67_15060</name>
</gene>
<reference evidence="2 3" key="1">
    <citation type="submission" date="2018-11" db="EMBL/GenBank/DDBJ databases">
        <title>Arenibacter aquaticus sp.nov., a marine bacterium isolated from surface seawater in the South China Sea.</title>
        <authorList>
            <person name="Guo J."/>
            <person name="Sun J."/>
        </authorList>
    </citation>
    <scope>NUCLEOTIDE SEQUENCE [LARGE SCALE GENOMIC DNA]</scope>
    <source>
        <strain evidence="2 3">GUO666</strain>
    </source>
</reference>
<dbReference type="Gene3D" id="1.10.150.280">
    <property type="entry name" value="AF1531-like domain"/>
    <property type="match status" value="1"/>
</dbReference>
<evidence type="ECO:0000313" key="2">
    <source>
        <dbReference type="EMBL" id="RTE52586.1"/>
    </source>
</evidence>
<dbReference type="Proteomes" id="UP000267585">
    <property type="component" value="Unassembled WGS sequence"/>
</dbReference>
<comment type="caution">
    <text evidence="2">The sequence shown here is derived from an EMBL/GenBank/DDBJ whole genome shotgun (WGS) entry which is preliminary data.</text>
</comment>
<sequence>MNNRAPKSFLKFNKQERSGIFFLLLLIVVFQILYFVGYAYPTDNTPQIFTEDVDYQMKMEELKERNSKRDSMVIFPFNPNFISDYKGYTLGMSPGEIDRLHNFRANNKFVNSEKEFQLVTRISDSLLDKLAPYFKFPDWATDRTKTDLTATDKSEVVDTPYPIRTYESHRALSSIKIKDLNKATAQELKDIRGIGDKLSQRIVKFRDRLGGFIDERQLSHVYGLDLEVVDRVLKRYRVLNPPPISKININSSSVHDIAKLVYFKYSVAAKIVAYRQQVGAIDSFDELVNIEDFPSDKLDIIQLYLQL</sequence>